<dbReference type="InterPro" id="IPR041937">
    <property type="entry name" value="SPRE_EVH1"/>
</dbReference>
<dbReference type="InterPro" id="IPR000697">
    <property type="entry name" value="WH1/EVH1_dom"/>
</dbReference>
<dbReference type="EMBL" id="ABJB011103834">
    <property type="status" value="NOT_ANNOTATED_CDS"/>
    <property type="molecule type" value="Genomic_DNA"/>
</dbReference>
<reference evidence="3 5" key="1">
    <citation type="submission" date="2008-03" db="EMBL/GenBank/DDBJ databases">
        <title>Annotation of Ixodes scapularis.</title>
        <authorList>
            <consortium name="Ixodes scapularis Genome Project Consortium"/>
            <person name="Caler E."/>
            <person name="Hannick L.I."/>
            <person name="Bidwell S."/>
            <person name="Joardar V."/>
            <person name="Thiagarajan M."/>
            <person name="Amedeo P."/>
            <person name="Galinsky K.J."/>
            <person name="Schobel S."/>
            <person name="Inman J."/>
            <person name="Hostetler J."/>
            <person name="Miller J."/>
            <person name="Hammond M."/>
            <person name="Megy K."/>
            <person name="Lawson D."/>
            <person name="Kodira C."/>
            <person name="Sutton G."/>
            <person name="Meyer J."/>
            <person name="Hill C.A."/>
            <person name="Birren B."/>
            <person name="Nene V."/>
            <person name="Collins F."/>
            <person name="Alarcon-Chaidez F."/>
            <person name="Wikel S."/>
            <person name="Strausberg R."/>
        </authorList>
    </citation>
    <scope>NUCLEOTIDE SEQUENCE [LARGE SCALE GENOMIC DNA]</scope>
    <source>
        <strain evidence="5">Wikel</strain>
        <strain evidence="3">Wikel colony</strain>
    </source>
</reference>
<feature type="domain" description="WH1" evidence="2">
    <location>
        <begin position="4"/>
        <end position="117"/>
    </location>
</feature>
<dbReference type="STRING" id="6945.B7QI69"/>
<evidence type="ECO:0000259" key="2">
    <source>
        <dbReference type="PROSITE" id="PS50229"/>
    </source>
</evidence>
<feature type="compositionally biased region" description="Pro residues" evidence="1">
    <location>
        <begin position="261"/>
        <end position="275"/>
    </location>
</feature>
<protein>
    <submittedName>
        <fullName evidence="3 4">Sprouty protein evh1 domain-containing protein, putative</fullName>
    </submittedName>
</protein>
<dbReference type="EMBL" id="ABJB011046334">
    <property type="status" value="NOT_ANNOTATED_CDS"/>
    <property type="molecule type" value="Genomic_DNA"/>
</dbReference>
<dbReference type="SUPFAM" id="SSF50729">
    <property type="entry name" value="PH domain-like"/>
    <property type="match status" value="1"/>
</dbReference>
<dbReference type="AlphaFoldDB" id="B7QI69"/>
<evidence type="ECO:0000313" key="5">
    <source>
        <dbReference type="Proteomes" id="UP000001555"/>
    </source>
</evidence>
<dbReference type="EMBL" id="DS944008">
    <property type="protein sequence ID" value="EEC18541.1"/>
    <property type="molecule type" value="Genomic_DNA"/>
</dbReference>
<dbReference type="GO" id="GO:0070373">
    <property type="term" value="P:negative regulation of ERK1 and ERK2 cascade"/>
    <property type="evidence" value="ECO:0000318"/>
    <property type="project" value="GO_Central"/>
</dbReference>
<dbReference type="GO" id="GO:0005886">
    <property type="term" value="C:plasma membrane"/>
    <property type="evidence" value="ECO:0000318"/>
    <property type="project" value="GO_Central"/>
</dbReference>
<dbReference type="PROSITE" id="PS50229">
    <property type="entry name" value="WH1"/>
    <property type="match status" value="1"/>
</dbReference>
<evidence type="ECO:0000313" key="3">
    <source>
        <dbReference type="EMBL" id="EEC18541.1"/>
    </source>
</evidence>
<dbReference type="PROSITE" id="PS51227">
    <property type="entry name" value="SPR"/>
    <property type="match status" value="1"/>
</dbReference>
<dbReference type="Proteomes" id="UP000001555">
    <property type="component" value="Unassembled WGS sequence"/>
</dbReference>
<dbReference type="Pfam" id="PF05210">
    <property type="entry name" value="Sprouty"/>
    <property type="match status" value="1"/>
</dbReference>
<dbReference type="Pfam" id="PF00568">
    <property type="entry name" value="WH1"/>
    <property type="match status" value="1"/>
</dbReference>
<evidence type="ECO:0000256" key="1">
    <source>
        <dbReference type="SAM" id="MobiDB-lite"/>
    </source>
</evidence>
<dbReference type="OrthoDB" id="5786858at2759"/>
<feature type="region of interest" description="Disordered" evidence="1">
    <location>
        <begin position="247"/>
        <end position="291"/>
    </location>
</feature>
<dbReference type="SMART" id="SM00461">
    <property type="entry name" value="WH1"/>
    <property type="match status" value="1"/>
</dbReference>
<evidence type="ECO:0000313" key="4">
    <source>
        <dbReference type="EnsemblMetazoa" id="ISCW014242-PA"/>
    </source>
</evidence>
<dbReference type="VEuPathDB" id="VectorBase:ISCP_022848"/>
<dbReference type="PANTHER" id="PTHR11202:SF3">
    <property type="entry name" value="SPROUTY-RELATED PROTEIN WITH EVH-1 DOMAIN, ISOFORM C"/>
    <property type="match status" value="1"/>
</dbReference>
<dbReference type="CDD" id="cd10574">
    <property type="entry name" value="EVH1_SPRED-like"/>
    <property type="match status" value="1"/>
</dbReference>
<keyword evidence="5" id="KW-1185">Reference proteome</keyword>
<dbReference type="InterPro" id="IPR011993">
    <property type="entry name" value="PH-like_dom_sf"/>
</dbReference>
<dbReference type="HOGENOM" id="CLU_038867_1_1_1"/>
<dbReference type="PANTHER" id="PTHR11202">
    <property type="entry name" value="SPROUTY-RELATED, EVH1 DOMAIN-CONTAINING PROTEIN FAMILY MEMBER"/>
    <property type="match status" value="1"/>
</dbReference>
<feature type="non-terminal residue" evidence="3">
    <location>
        <position position="1"/>
    </location>
</feature>
<dbReference type="VEuPathDB" id="VectorBase:ISCI014242"/>
<gene>
    <name evidence="3" type="ORF">IscW_ISCW014242</name>
</gene>
<dbReference type="VEuPathDB" id="VectorBase:ISCW014242"/>
<accession>B7QI69</accession>
<dbReference type="InterPro" id="IPR007875">
    <property type="entry name" value="Sprouty"/>
</dbReference>
<proteinExistence type="predicted"/>
<dbReference type="PaxDb" id="6945-B7QI69"/>
<dbReference type="EMBL" id="ABJB010999957">
    <property type="status" value="NOT_ANNOTATED_CDS"/>
    <property type="molecule type" value="Genomic_DNA"/>
</dbReference>
<dbReference type="FunCoup" id="B7QI69">
    <property type="interactions" value="518"/>
</dbReference>
<dbReference type="Gene3D" id="2.30.29.30">
    <property type="entry name" value="Pleckstrin-homology domain (PH domain)/Phosphotyrosine-binding domain (PTB)"/>
    <property type="match status" value="1"/>
</dbReference>
<sequence>VPPFSPCSGGCLVRVRAQVMTRDDSTGGWVPLGGGGLSSVSVRKRCDVAPPPPPAITGEREAGVLLSCGIGRDFTYNKVMPTFHHWRAGDHKFGLTFQTSADARAFDKAVRVAMEDLLDGVGDLCGALHDSDIGDDEVFMTLELPVESRSSSGSSSAGSGLSPYSANHLHRINYVRKDTSQGLKINCATKLFEHRKGNLIVQMTPVTVSLLPNYQDSALPGEPYSYVQFAKHEYSYPLVEALKSGVRADPQAPASGNNGPPAAPKKPPGGAPPLPSKARSGGNTGGAPPKRRQCRHCLEEFSEDANARGSCEYAPDGVLSCINAASCISCAHCMLYHCMADAEGDFSQRPCSCSGTPRDCRRRWAGLALLSLLVPCLWCYLPLRACHRAAVACGLCGGRHQA</sequence>
<organism>
    <name type="scientific">Ixodes scapularis</name>
    <name type="common">Black-legged tick</name>
    <name type="synonym">Deer tick</name>
    <dbReference type="NCBI Taxonomy" id="6945"/>
    <lineage>
        <taxon>Eukaryota</taxon>
        <taxon>Metazoa</taxon>
        <taxon>Ecdysozoa</taxon>
        <taxon>Arthropoda</taxon>
        <taxon>Chelicerata</taxon>
        <taxon>Arachnida</taxon>
        <taxon>Acari</taxon>
        <taxon>Parasitiformes</taxon>
        <taxon>Ixodida</taxon>
        <taxon>Ixodoidea</taxon>
        <taxon>Ixodidae</taxon>
        <taxon>Ixodinae</taxon>
        <taxon>Ixodes</taxon>
    </lineage>
</organism>
<dbReference type="GO" id="GO:0019901">
    <property type="term" value="F:protein kinase binding"/>
    <property type="evidence" value="ECO:0000318"/>
    <property type="project" value="GO_Central"/>
</dbReference>
<name>B7QI69_IXOSC</name>
<reference evidence="4" key="2">
    <citation type="submission" date="2020-05" db="UniProtKB">
        <authorList>
            <consortium name="EnsemblMetazoa"/>
        </authorList>
    </citation>
    <scope>IDENTIFICATION</scope>
    <source>
        <strain evidence="4">wikel</strain>
    </source>
</reference>
<dbReference type="EnsemblMetazoa" id="ISCW014242-RA">
    <property type="protein sequence ID" value="ISCW014242-PA"/>
    <property type="gene ID" value="ISCW014242"/>
</dbReference>